<evidence type="ECO:0000256" key="1">
    <source>
        <dbReference type="SAM" id="MobiDB-lite"/>
    </source>
</evidence>
<protein>
    <recommendedName>
        <fullName evidence="5">DUF2799 domain-containing protein</fullName>
    </recommendedName>
</protein>
<evidence type="ECO:0000256" key="2">
    <source>
        <dbReference type="SAM" id="SignalP"/>
    </source>
</evidence>
<evidence type="ECO:0000313" key="3">
    <source>
        <dbReference type="EMBL" id="MFD1768049.1"/>
    </source>
</evidence>
<comment type="caution">
    <text evidence="3">The sequence shown here is derived from an EMBL/GenBank/DDBJ whole genome shotgun (WGS) entry which is preliminary data.</text>
</comment>
<feature type="chain" id="PRO_5045576061" description="DUF2799 domain-containing protein" evidence="2">
    <location>
        <begin position="23"/>
        <end position="196"/>
    </location>
</feature>
<accession>A0ABW4MG11</accession>
<dbReference type="EMBL" id="JBHUEL010000012">
    <property type="protein sequence ID" value="MFD1768049.1"/>
    <property type="molecule type" value="Genomic_DNA"/>
</dbReference>
<feature type="signal peptide" evidence="2">
    <location>
        <begin position="1"/>
        <end position="22"/>
    </location>
</feature>
<gene>
    <name evidence="3" type="ORF">ACFSAG_14485</name>
</gene>
<dbReference type="Proteomes" id="UP001597215">
    <property type="component" value="Unassembled WGS sequence"/>
</dbReference>
<evidence type="ECO:0008006" key="5">
    <source>
        <dbReference type="Google" id="ProtNLM"/>
    </source>
</evidence>
<organism evidence="3 4">
    <name type="scientific">Sphingorhabdus buctiana</name>
    <dbReference type="NCBI Taxonomy" id="1508805"/>
    <lineage>
        <taxon>Bacteria</taxon>
        <taxon>Pseudomonadati</taxon>
        <taxon>Pseudomonadota</taxon>
        <taxon>Alphaproteobacteria</taxon>
        <taxon>Sphingomonadales</taxon>
        <taxon>Sphingomonadaceae</taxon>
        <taxon>Sphingorhabdus</taxon>
    </lineage>
</organism>
<sequence>MSKATLSALAALFALSATPALAQEAEAAPAATDAEKINMVIVYGDDKCEESNADTINVCARLSEADRYRIPTPLRDDINNPRKEAWTQRVLAYEYVGREGTMSCTPTGGGGFTGCGLKEIDAAYAEKEQDPGLAFGRMIAAERKKRLAAIDAEAELVEQRVQQFEKERAEREARLQAEAEAAAEKELQDGALPQPK</sequence>
<reference evidence="4" key="1">
    <citation type="journal article" date="2019" name="Int. J. Syst. Evol. Microbiol.">
        <title>The Global Catalogue of Microorganisms (GCM) 10K type strain sequencing project: providing services to taxonomists for standard genome sequencing and annotation.</title>
        <authorList>
            <consortium name="The Broad Institute Genomics Platform"/>
            <consortium name="The Broad Institute Genome Sequencing Center for Infectious Disease"/>
            <person name="Wu L."/>
            <person name="Ma J."/>
        </authorList>
    </citation>
    <scope>NUCLEOTIDE SEQUENCE [LARGE SCALE GENOMIC DNA]</scope>
    <source>
        <strain evidence="4">CGMCC 1.12449</strain>
    </source>
</reference>
<name>A0ABW4MG11_9SPHN</name>
<feature type="compositionally biased region" description="Basic and acidic residues" evidence="1">
    <location>
        <begin position="172"/>
        <end position="188"/>
    </location>
</feature>
<keyword evidence="4" id="KW-1185">Reference proteome</keyword>
<dbReference type="RefSeq" id="WP_381516294.1">
    <property type="nucleotide sequence ID" value="NZ_JBHUEL010000012.1"/>
</dbReference>
<keyword evidence="2" id="KW-0732">Signal</keyword>
<evidence type="ECO:0000313" key="4">
    <source>
        <dbReference type="Proteomes" id="UP001597215"/>
    </source>
</evidence>
<proteinExistence type="predicted"/>
<feature type="region of interest" description="Disordered" evidence="1">
    <location>
        <begin position="172"/>
        <end position="196"/>
    </location>
</feature>